<keyword evidence="4" id="KW-0812">Transmembrane</keyword>
<reference evidence="5" key="2">
    <citation type="submission" date="2017-10" db="EMBL/GenBank/DDBJ databases">
        <title>Ladona fulva Genome sequencing and assembly.</title>
        <authorList>
            <person name="Murali S."/>
            <person name="Richards S."/>
            <person name="Bandaranaike D."/>
            <person name="Bellair M."/>
            <person name="Blankenburg K."/>
            <person name="Chao H."/>
            <person name="Dinh H."/>
            <person name="Doddapaneni H."/>
            <person name="Dugan-Rocha S."/>
            <person name="Elkadiri S."/>
            <person name="Gnanaolivu R."/>
            <person name="Hernandez B."/>
            <person name="Skinner E."/>
            <person name="Javaid M."/>
            <person name="Lee S."/>
            <person name="Li M."/>
            <person name="Ming W."/>
            <person name="Munidasa M."/>
            <person name="Muniz J."/>
            <person name="Nguyen L."/>
            <person name="Hughes D."/>
            <person name="Osuji N."/>
            <person name="Pu L.-L."/>
            <person name="Puazo M."/>
            <person name="Qu C."/>
            <person name="Quiroz J."/>
            <person name="Raj R."/>
            <person name="Weissenberger G."/>
            <person name="Xin Y."/>
            <person name="Zou X."/>
            <person name="Han Y."/>
            <person name="Worley K."/>
            <person name="Muzny D."/>
            <person name="Gibbs R."/>
        </authorList>
    </citation>
    <scope>NUCLEOTIDE SEQUENCE</scope>
    <source>
        <strain evidence="5">Sampled in the wild</strain>
    </source>
</reference>
<keyword evidence="2" id="KW-0808">Transferase</keyword>
<name>A0A8K0JVU8_LADFU</name>
<dbReference type="PANTHER" id="PTHR13610">
    <property type="entry name" value="METHYLTRANSFERASE DOMAIN-CONTAINING PROTEIN"/>
    <property type="match status" value="1"/>
</dbReference>
<feature type="transmembrane region" description="Helical" evidence="4">
    <location>
        <begin position="27"/>
        <end position="51"/>
    </location>
</feature>
<evidence type="ECO:0000256" key="2">
    <source>
        <dbReference type="ARBA" id="ARBA00022679"/>
    </source>
</evidence>
<keyword evidence="4" id="KW-1133">Transmembrane helix</keyword>
<dbReference type="GO" id="GO:0016279">
    <property type="term" value="F:protein-lysine N-methyltransferase activity"/>
    <property type="evidence" value="ECO:0007669"/>
    <property type="project" value="InterPro"/>
</dbReference>
<evidence type="ECO:0000256" key="3">
    <source>
        <dbReference type="ARBA" id="ARBA00022691"/>
    </source>
</evidence>
<organism evidence="5 6">
    <name type="scientific">Ladona fulva</name>
    <name type="common">Scarce chaser dragonfly</name>
    <name type="synonym">Libellula fulva</name>
    <dbReference type="NCBI Taxonomy" id="123851"/>
    <lineage>
        <taxon>Eukaryota</taxon>
        <taxon>Metazoa</taxon>
        <taxon>Ecdysozoa</taxon>
        <taxon>Arthropoda</taxon>
        <taxon>Hexapoda</taxon>
        <taxon>Insecta</taxon>
        <taxon>Pterygota</taxon>
        <taxon>Palaeoptera</taxon>
        <taxon>Odonata</taxon>
        <taxon>Epiprocta</taxon>
        <taxon>Anisoptera</taxon>
        <taxon>Libelluloidea</taxon>
        <taxon>Libellulidae</taxon>
        <taxon>Ladona</taxon>
    </lineage>
</organism>
<comment type="caution">
    <text evidence="5">The sequence shown here is derived from an EMBL/GenBank/DDBJ whole genome shotgun (WGS) entry which is preliminary data.</text>
</comment>
<keyword evidence="4" id="KW-0472">Membrane</keyword>
<dbReference type="GO" id="GO:0032259">
    <property type="term" value="P:methylation"/>
    <property type="evidence" value="ECO:0007669"/>
    <property type="project" value="UniProtKB-KW"/>
</dbReference>
<evidence type="ECO:0000313" key="6">
    <source>
        <dbReference type="Proteomes" id="UP000792457"/>
    </source>
</evidence>
<sequence>MLEASEDKFLGETINNPQSPTTGKSKLGFVLGAVTGGTALALTAICAPFVLPALRRVCLPYVPATDNQVSNVLKALKGRSGNFIDLGSGDGRIVSFYIRFNYERLASFSLKFDLYCGLTLFSLRFWLLLEMVSKLQEWSSILGLYFTHESFPTKRSMEIRSANVSKCRDIRCARNAGSTLEKMPDLEEKLKKELCDGGAVVACRFPFPNLSPDIVIGSGIDTVWLYYKKMKQKT</sequence>
<reference evidence="5" key="1">
    <citation type="submission" date="2013-04" db="EMBL/GenBank/DDBJ databases">
        <authorList>
            <person name="Qu J."/>
            <person name="Murali S.C."/>
            <person name="Bandaranaike D."/>
            <person name="Bellair M."/>
            <person name="Blankenburg K."/>
            <person name="Chao H."/>
            <person name="Dinh H."/>
            <person name="Doddapaneni H."/>
            <person name="Downs B."/>
            <person name="Dugan-Rocha S."/>
            <person name="Elkadiri S."/>
            <person name="Gnanaolivu R.D."/>
            <person name="Hernandez B."/>
            <person name="Javaid M."/>
            <person name="Jayaseelan J.C."/>
            <person name="Lee S."/>
            <person name="Li M."/>
            <person name="Ming W."/>
            <person name="Munidasa M."/>
            <person name="Muniz J."/>
            <person name="Nguyen L."/>
            <person name="Ongeri F."/>
            <person name="Osuji N."/>
            <person name="Pu L.-L."/>
            <person name="Puazo M."/>
            <person name="Qu C."/>
            <person name="Quiroz J."/>
            <person name="Raj R."/>
            <person name="Weissenberger G."/>
            <person name="Xin Y."/>
            <person name="Zou X."/>
            <person name="Han Y."/>
            <person name="Richards S."/>
            <person name="Worley K."/>
            <person name="Muzny D."/>
            <person name="Gibbs R."/>
        </authorList>
    </citation>
    <scope>NUCLEOTIDE SEQUENCE</scope>
    <source>
        <strain evidence="5">Sampled in the wild</strain>
    </source>
</reference>
<gene>
    <name evidence="5" type="ORF">J437_LFUL000577</name>
</gene>
<evidence type="ECO:0000256" key="4">
    <source>
        <dbReference type="SAM" id="Phobius"/>
    </source>
</evidence>
<dbReference type="OrthoDB" id="66144at2759"/>
<dbReference type="AlphaFoldDB" id="A0A8K0JVU8"/>
<keyword evidence="3" id="KW-0949">S-adenosyl-L-methionine</keyword>
<accession>A0A8K0JVU8</accession>
<dbReference type="PANTHER" id="PTHR13610:SF9">
    <property type="entry name" value="FI06469P"/>
    <property type="match status" value="1"/>
</dbReference>
<keyword evidence="6" id="KW-1185">Reference proteome</keyword>
<dbReference type="EMBL" id="KZ308153">
    <property type="protein sequence ID" value="KAG8223154.1"/>
    <property type="molecule type" value="Genomic_DNA"/>
</dbReference>
<proteinExistence type="predicted"/>
<evidence type="ECO:0000256" key="1">
    <source>
        <dbReference type="ARBA" id="ARBA00022603"/>
    </source>
</evidence>
<dbReference type="Proteomes" id="UP000792457">
    <property type="component" value="Unassembled WGS sequence"/>
</dbReference>
<dbReference type="GO" id="GO:0005739">
    <property type="term" value="C:mitochondrion"/>
    <property type="evidence" value="ECO:0007669"/>
    <property type="project" value="TreeGrafter"/>
</dbReference>
<keyword evidence="1" id="KW-0489">Methyltransferase</keyword>
<dbReference type="InterPro" id="IPR026170">
    <property type="entry name" value="FAM173A/B"/>
</dbReference>
<dbReference type="GO" id="GO:1905706">
    <property type="term" value="P:regulation of mitochondrial ATP synthesis coupled proton transport"/>
    <property type="evidence" value="ECO:0007669"/>
    <property type="project" value="TreeGrafter"/>
</dbReference>
<protein>
    <submittedName>
        <fullName evidence="5">Uncharacterized protein</fullName>
    </submittedName>
</protein>
<evidence type="ECO:0000313" key="5">
    <source>
        <dbReference type="EMBL" id="KAG8223154.1"/>
    </source>
</evidence>